<feature type="transmembrane region" description="Helical" evidence="6">
    <location>
        <begin position="236"/>
        <end position="257"/>
    </location>
</feature>
<name>A0A0K1PHR2_9BACT</name>
<dbReference type="OrthoDB" id="9780757at2"/>
<sequence>MEAHGIPDGSATAELPPGNDALAIRMRSALPALVGVPAIALLAWLLPGTNDSYLVYVAGLAGINVVLAVSLNIVNGFTGQFSLGHAGFMAVGGYVAASITLAVGSRWQLAFLPAALSDGLLFFVATLAGGAAAGLAGLLVGLPSLRLRGDYLAIVTLGFGEIIRVLIENMQVVGGSTGLLGIPPSATLFWILLWIFVVVLWSKRLRASTHGRALLAVREDEVAAEAMGVDTTGYKVRAFVVSSFFAGVAGSLLGHYLQLLSPRDFTFLKSIEVVAMVVLGGLGSISGAVIAAVLLTILPEALRPLQDYTGLDFRMVIYSAMLVLLMLLRPRGLLGSRELWERRARRRAPPEAT</sequence>
<dbReference type="CDD" id="cd06581">
    <property type="entry name" value="TM_PBP1_LivM_like"/>
    <property type="match status" value="1"/>
</dbReference>
<feature type="transmembrane region" description="Helical" evidence="6">
    <location>
        <begin position="29"/>
        <end position="47"/>
    </location>
</feature>
<dbReference type="InterPro" id="IPR001851">
    <property type="entry name" value="ABC_transp_permease"/>
</dbReference>
<evidence type="ECO:0000313" key="8">
    <source>
        <dbReference type="Proteomes" id="UP000055590"/>
    </source>
</evidence>
<dbReference type="Proteomes" id="UP000055590">
    <property type="component" value="Chromosome"/>
</dbReference>
<keyword evidence="8" id="KW-1185">Reference proteome</keyword>
<reference evidence="7 8" key="1">
    <citation type="submission" date="2015-08" db="EMBL/GenBank/DDBJ databases">
        <authorList>
            <person name="Babu N.S."/>
            <person name="Beckwith C.J."/>
            <person name="Beseler K.G."/>
            <person name="Brison A."/>
            <person name="Carone J.V."/>
            <person name="Caskin T.P."/>
            <person name="Diamond M."/>
            <person name="Durham M.E."/>
            <person name="Foxe J.M."/>
            <person name="Go M."/>
            <person name="Henderson B.A."/>
            <person name="Jones I.B."/>
            <person name="McGettigan J.A."/>
            <person name="Micheletti S.J."/>
            <person name="Nasrallah M.E."/>
            <person name="Ortiz D."/>
            <person name="Piller C.R."/>
            <person name="Privatt S.R."/>
            <person name="Schneider S.L."/>
            <person name="Sharp S."/>
            <person name="Smith T.C."/>
            <person name="Stanton J.D."/>
            <person name="Ullery H.E."/>
            <person name="Wilson R.J."/>
            <person name="Serrano M.G."/>
            <person name="Buck G."/>
            <person name="Lee V."/>
            <person name="Wang Y."/>
            <person name="Carvalho R."/>
            <person name="Voegtly L."/>
            <person name="Shi R."/>
            <person name="Duckworth R."/>
            <person name="Johnson A."/>
            <person name="Loviza R."/>
            <person name="Walstead R."/>
            <person name="Shah Z."/>
            <person name="Kiflezghi M."/>
            <person name="Wade K."/>
            <person name="Ball S.L."/>
            <person name="Bradley K.W."/>
            <person name="Asai D.J."/>
            <person name="Bowman C.A."/>
            <person name="Russell D.A."/>
            <person name="Pope W.H."/>
            <person name="Jacobs-Sera D."/>
            <person name="Hendrix R.W."/>
            <person name="Hatfull G.F."/>
        </authorList>
    </citation>
    <scope>NUCLEOTIDE SEQUENCE [LARGE SCALE GENOMIC DNA]</scope>
    <source>
        <strain evidence="7 8">DSM 27710</strain>
    </source>
</reference>
<feature type="transmembrane region" description="Helical" evidence="6">
    <location>
        <begin position="311"/>
        <end position="328"/>
    </location>
</feature>
<protein>
    <submittedName>
        <fullName evidence="7">Branched-chain amino acid transport system permease protein LivM</fullName>
    </submittedName>
</protein>
<dbReference type="RefSeq" id="WP_082343299.1">
    <property type="nucleotide sequence ID" value="NZ_CP012332.1"/>
</dbReference>
<accession>A0A0K1PHR2</accession>
<keyword evidence="3 6" id="KW-0812">Transmembrane</keyword>
<keyword evidence="5 6" id="KW-0472">Membrane</keyword>
<dbReference type="PATRIC" id="fig|1391653.3.peg.3615"/>
<dbReference type="KEGG" id="vin:AKJ08_3465"/>
<evidence type="ECO:0000256" key="4">
    <source>
        <dbReference type="ARBA" id="ARBA00022989"/>
    </source>
</evidence>
<organism evidence="7 8">
    <name type="scientific">Vulgatibacter incomptus</name>
    <dbReference type="NCBI Taxonomy" id="1391653"/>
    <lineage>
        <taxon>Bacteria</taxon>
        <taxon>Pseudomonadati</taxon>
        <taxon>Myxococcota</taxon>
        <taxon>Myxococcia</taxon>
        <taxon>Myxococcales</taxon>
        <taxon>Cystobacterineae</taxon>
        <taxon>Vulgatibacteraceae</taxon>
        <taxon>Vulgatibacter</taxon>
    </lineage>
</organism>
<feature type="transmembrane region" description="Helical" evidence="6">
    <location>
        <begin position="53"/>
        <end position="74"/>
    </location>
</feature>
<dbReference type="GO" id="GO:0005886">
    <property type="term" value="C:plasma membrane"/>
    <property type="evidence" value="ECO:0007669"/>
    <property type="project" value="UniProtKB-SubCell"/>
</dbReference>
<comment type="subcellular location">
    <subcellularLocation>
        <location evidence="1">Cell membrane</location>
        <topology evidence="1">Multi-pass membrane protein</topology>
    </subcellularLocation>
</comment>
<dbReference type="InterPro" id="IPR043428">
    <property type="entry name" value="LivM-like"/>
</dbReference>
<evidence type="ECO:0000256" key="1">
    <source>
        <dbReference type="ARBA" id="ARBA00004651"/>
    </source>
</evidence>
<feature type="transmembrane region" description="Helical" evidence="6">
    <location>
        <begin position="277"/>
        <end position="299"/>
    </location>
</feature>
<feature type="transmembrane region" description="Helical" evidence="6">
    <location>
        <begin position="179"/>
        <end position="202"/>
    </location>
</feature>
<dbReference type="PANTHER" id="PTHR30482:SF10">
    <property type="entry name" value="HIGH-AFFINITY BRANCHED-CHAIN AMINO ACID TRANSPORT PROTEIN BRAE"/>
    <property type="match status" value="1"/>
</dbReference>
<keyword evidence="4 6" id="KW-1133">Transmembrane helix</keyword>
<keyword evidence="2" id="KW-1003">Cell membrane</keyword>
<dbReference type="AlphaFoldDB" id="A0A0K1PHR2"/>
<dbReference type="GO" id="GO:0015658">
    <property type="term" value="F:branched-chain amino acid transmembrane transporter activity"/>
    <property type="evidence" value="ECO:0007669"/>
    <property type="project" value="InterPro"/>
</dbReference>
<dbReference type="PANTHER" id="PTHR30482">
    <property type="entry name" value="HIGH-AFFINITY BRANCHED-CHAIN AMINO ACID TRANSPORT SYSTEM PERMEASE"/>
    <property type="match status" value="1"/>
</dbReference>
<evidence type="ECO:0000256" key="2">
    <source>
        <dbReference type="ARBA" id="ARBA00022475"/>
    </source>
</evidence>
<gene>
    <name evidence="7" type="ORF">AKJ08_3465</name>
</gene>
<feature type="transmembrane region" description="Helical" evidence="6">
    <location>
        <begin position="119"/>
        <end position="142"/>
    </location>
</feature>
<dbReference type="STRING" id="1391653.AKJ08_3465"/>
<evidence type="ECO:0000313" key="7">
    <source>
        <dbReference type="EMBL" id="AKU93078.1"/>
    </source>
</evidence>
<dbReference type="Pfam" id="PF02653">
    <property type="entry name" value="BPD_transp_2"/>
    <property type="match status" value="1"/>
</dbReference>
<evidence type="ECO:0000256" key="6">
    <source>
        <dbReference type="SAM" id="Phobius"/>
    </source>
</evidence>
<evidence type="ECO:0000256" key="5">
    <source>
        <dbReference type="ARBA" id="ARBA00023136"/>
    </source>
</evidence>
<dbReference type="EMBL" id="CP012332">
    <property type="protein sequence ID" value="AKU93078.1"/>
    <property type="molecule type" value="Genomic_DNA"/>
</dbReference>
<feature type="transmembrane region" description="Helical" evidence="6">
    <location>
        <begin position="86"/>
        <end position="107"/>
    </location>
</feature>
<proteinExistence type="predicted"/>
<evidence type="ECO:0000256" key="3">
    <source>
        <dbReference type="ARBA" id="ARBA00022692"/>
    </source>
</evidence>